<organism evidence="2 3">
    <name type="scientific">Porphyromonas crevioricanis JCM 15906</name>
    <dbReference type="NCBI Taxonomy" id="1305617"/>
    <lineage>
        <taxon>Bacteria</taxon>
        <taxon>Pseudomonadati</taxon>
        <taxon>Bacteroidota</taxon>
        <taxon>Bacteroidia</taxon>
        <taxon>Bacteroidales</taxon>
        <taxon>Porphyromonadaceae</taxon>
        <taxon>Porphyromonas</taxon>
    </lineage>
</organism>
<dbReference type="AlphaFoldDB" id="S4N962"/>
<evidence type="ECO:0000313" key="2">
    <source>
        <dbReference type="EMBL" id="GAD04446.1"/>
    </source>
</evidence>
<accession>S4N962</accession>
<comment type="caution">
    <text evidence="2">The sequence shown here is derived from an EMBL/GenBank/DDBJ whole genome shotgun (WGS) entry which is preliminary data.</text>
</comment>
<dbReference type="Proteomes" id="UP000018031">
    <property type="component" value="Unassembled WGS sequence"/>
</dbReference>
<protein>
    <submittedName>
        <fullName evidence="2">Uncharacterized protein</fullName>
    </submittedName>
</protein>
<dbReference type="EMBL" id="BAOU01000005">
    <property type="protein sequence ID" value="GAD04446.1"/>
    <property type="molecule type" value="Genomic_DNA"/>
</dbReference>
<evidence type="ECO:0000313" key="3">
    <source>
        <dbReference type="Proteomes" id="UP000018031"/>
    </source>
</evidence>
<gene>
    <name evidence="2" type="ORF">PORCRE_130</name>
</gene>
<proteinExistence type="predicted"/>
<reference evidence="2 3" key="2">
    <citation type="journal article" date="2013" name="Genome Announc.">
        <title>Draft Genome Sequences of Porphyromonas crevioricanis JCM 15906T and Porphyromonas cansulci JCM 13913T Isolated from a Canine Oral Cavity.</title>
        <authorList>
            <person name="Sakamoto M."/>
            <person name="Tanaka N."/>
            <person name="Shiwa Y."/>
            <person name="Yoshikawa H."/>
            <person name="Ohkuma M."/>
        </authorList>
    </citation>
    <scope>NUCLEOTIDE SEQUENCE [LARGE SCALE GENOMIC DNA]</scope>
    <source>
        <strain evidence="2 3">JCM 15906</strain>
    </source>
</reference>
<name>S4N962_9PORP</name>
<evidence type="ECO:0000256" key="1">
    <source>
        <dbReference type="SAM" id="MobiDB-lite"/>
    </source>
</evidence>
<reference evidence="3" key="1">
    <citation type="journal article" date="2013" name="Genome">
        <title>Draft Genome Sequences of Porphyromonas crevioricanis JCM 15906T and Porphyromonas cansulci JCM 13913T Isolated from a Canine Oral Cavity.</title>
        <authorList>
            <person name="Sakamoto M."/>
            <person name="Tanaka N."/>
            <person name="Shiwa Y."/>
            <person name="Yoshikawa H."/>
            <person name="Ohkuma M."/>
        </authorList>
    </citation>
    <scope>NUCLEOTIDE SEQUENCE [LARGE SCALE GENOMIC DNA]</scope>
    <source>
        <strain evidence="3">JCM 15906</strain>
    </source>
</reference>
<feature type="region of interest" description="Disordered" evidence="1">
    <location>
        <begin position="1"/>
        <end position="25"/>
    </location>
</feature>
<sequence>MLYSKYKISKHYRPGAQPPADNSSAKVHNINRLIKRQSHEPAKAQFVRLSL</sequence>